<evidence type="ECO:0000313" key="3">
    <source>
        <dbReference type="Proteomes" id="UP000694044"/>
    </source>
</evidence>
<protein>
    <recommendedName>
        <fullName evidence="4">Secreted protein</fullName>
    </recommendedName>
</protein>
<dbReference type="EMBL" id="JAGDFM010000369">
    <property type="protein sequence ID" value="KAG7379143.1"/>
    <property type="molecule type" value="Genomic_DNA"/>
</dbReference>
<keyword evidence="1" id="KW-0732">Signal</keyword>
<proteinExistence type="predicted"/>
<organism evidence="2 3">
    <name type="scientific">Phytophthora pseudosyringae</name>
    <dbReference type="NCBI Taxonomy" id="221518"/>
    <lineage>
        <taxon>Eukaryota</taxon>
        <taxon>Sar</taxon>
        <taxon>Stramenopiles</taxon>
        <taxon>Oomycota</taxon>
        <taxon>Peronosporomycetes</taxon>
        <taxon>Peronosporales</taxon>
        <taxon>Peronosporaceae</taxon>
        <taxon>Phytophthora</taxon>
    </lineage>
</organism>
<feature type="signal peptide" evidence="1">
    <location>
        <begin position="1"/>
        <end position="19"/>
    </location>
</feature>
<reference evidence="2" key="1">
    <citation type="submission" date="2021-02" db="EMBL/GenBank/DDBJ databases">
        <authorList>
            <person name="Palmer J.M."/>
        </authorList>
    </citation>
    <scope>NUCLEOTIDE SEQUENCE</scope>
    <source>
        <strain evidence="2">SCRP734</strain>
    </source>
</reference>
<keyword evidence="3" id="KW-1185">Reference proteome</keyword>
<evidence type="ECO:0008006" key="4">
    <source>
        <dbReference type="Google" id="ProtNLM"/>
    </source>
</evidence>
<dbReference type="OrthoDB" id="97012at2759"/>
<name>A0A8T1VG90_9STRA</name>
<evidence type="ECO:0000256" key="1">
    <source>
        <dbReference type="SAM" id="SignalP"/>
    </source>
</evidence>
<evidence type="ECO:0000313" key="2">
    <source>
        <dbReference type="EMBL" id="KAG7379143.1"/>
    </source>
</evidence>
<comment type="caution">
    <text evidence="2">The sequence shown here is derived from an EMBL/GenBank/DDBJ whole genome shotgun (WGS) entry which is preliminary data.</text>
</comment>
<feature type="chain" id="PRO_5035887639" description="Secreted protein" evidence="1">
    <location>
        <begin position="20"/>
        <end position="225"/>
    </location>
</feature>
<accession>A0A8T1VG90</accession>
<dbReference type="Proteomes" id="UP000694044">
    <property type="component" value="Unassembled WGS sequence"/>
</dbReference>
<dbReference type="AlphaFoldDB" id="A0A8T1VG90"/>
<gene>
    <name evidence="2" type="ORF">PHYPSEUDO_008951</name>
</gene>
<sequence>MQIYVHASIALAAMSAVQAGNVNESLANTTSSGSGVLEDVEAGVGAVVNYNTLIVADWEACTEEVGCENKTSVCVRHSKYYAQCKPAELPSGDLCGQSDDTNKWLYDHCPAYEKCHQKDKDFRCVKPGKRHHHHKDRSSTASPTTVHPTLALVADWEDCTKAGAACKVSSSTCVKHSMYYSQCTPATLPNGSLCGQSDGTNEWKYDHCTTGETCKASGKDFRCTK</sequence>